<organism evidence="2 3">
    <name type="scientific">Lentzea pudingi</name>
    <dbReference type="NCBI Taxonomy" id="1789439"/>
    <lineage>
        <taxon>Bacteria</taxon>
        <taxon>Bacillati</taxon>
        <taxon>Actinomycetota</taxon>
        <taxon>Actinomycetes</taxon>
        <taxon>Pseudonocardiales</taxon>
        <taxon>Pseudonocardiaceae</taxon>
        <taxon>Lentzea</taxon>
    </lineage>
</organism>
<protein>
    <submittedName>
        <fullName evidence="2">Uncharacterized protein</fullName>
    </submittedName>
</protein>
<sequence>MALSDRTTSTRRFPLIWTLIVLAAALLIAGVIVPHALLIAAGLILAGSIGTRRRP</sequence>
<reference evidence="3" key="1">
    <citation type="journal article" date="2019" name="Int. J. Syst. Evol. Microbiol.">
        <title>The Global Catalogue of Microorganisms (GCM) 10K type strain sequencing project: providing services to taxonomists for standard genome sequencing and annotation.</title>
        <authorList>
            <consortium name="The Broad Institute Genomics Platform"/>
            <consortium name="The Broad Institute Genome Sequencing Center for Infectious Disease"/>
            <person name="Wu L."/>
            <person name="Ma J."/>
        </authorList>
    </citation>
    <scope>NUCLEOTIDE SEQUENCE [LARGE SCALE GENOMIC DNA]</scope>
    <source>
        <strain evidence="3">CGMCC 4.7319</strain>
    </source>
</reference>
<dbReference type="Proteomes" id="UP000597656">
    <property type="component" value="Unassembled WGS sequence"/>
</dbReference>
<proteinExistence type="predicted"/>
<accession>A0ABQ2IWZ6</accession>
<evidence type="ECO:0000313" key="2">
    <source>
        <dbReference type="EMBL" id="GGN29762.1"/>
    </source>
</evidence>
<feature type="transmembrane region" description="Helical" evidence="1">
    <location>
        <begin position="15"/>
        <end position="46"/>
    </location>
</feature>
<keyword evidence="1" id="KW-0812">Transmembrane</keyword>
<dbReference type="RefSeq" id="WP_189160697.1">
    <property type="nucleotide sequence ID" value="NZ_BMNC01000033.1"/>
</dbReference>
<evidence type="ECO:0000313" key="3">
    <source>
        <dbReference type="Proteomes" id="UP000597656"/>
    </source>
</evidence>
<dbReference type="EMBL" id="BMNC01000033">
    <property type="protein sequence ID" value="GGN29762.1"/>
    <property type="molecule type" value="Genomic_DNA"/>
</dbReference>
<keyword evidence="1" id="KW-0472">Membrane</keyword>
<keyword evidence="1" id="KW-1133">Transmembrane helix</keyword>
<name>A0ABQ2IWZ6_9PSEU</name>
<comment type="caution">
    <text evidence="2">The sequence shown here is derived from an EMBL/GenBank/DDBJ whole genome shotgun (WGS) entry which is preliminary data.</text>
</comment>
<gene>
    <name evidence="2" type="ORF">GCM10011609_87020</name>
</gene>
<evidence type="ECO:0000256" key="1">
    <source>
        <dbReference type="SAM" id="Phobius"/>
    </source>
</evidence>
<keyword evidence="3" id="KW-1185">Reference proteome</keyword>